<evidence type="ECO:0000256" key="2">
    <source>
        <dbReference type="ARBA" id="ARBA00009772"/>
    </source>
</evidence>
<feature type="transmembrane region" description="Helical" evidence="7">
    <location>
        <begin position="12"/>
        <end position="33"/>
    </location>
</feature>
<dbReference type="Proteomes" id="UP000298225">
    <property type="component" value="Unassembled WGS sequence"/>
</dbReference>
<dbReference type="PRINTS" id="PR00953">
    <property type="entry name" value="TYPE3IMRPROT"/>
</dbReference>
<dbReference type="PANTHER" id="PTHR30065">
    <property type="entry name" value="FLAGELLAR BIOSYNTHETIC PROTEIN FLIR"/>
    <property type="match status" value="1"/>
</dbReference>
<dbReference type="RefSeq" id="WP_126261814.1">
    <property type="nucleotide sequence ID" value="NZ_SPQS01000048.1"/>
</dbReference>
<evidence type="ECO:0000256" key="6">
    <source>
        <dbReference type="ARBA" id="ARBA00023136"/>
    </source>
</evidence>
<evidence type="ECO:0000256" key="7">
    <source>
        <dbReference type="RuleBase" id="RU362072"/>
    </source>
</evidence>
<dbReference type="GO" id="GO:0006605">
    <property type="term" value="P:protein targeting"/>
    <property type="evidence" value="ECO:0007669"/>
    <property type="project" value="UniProtKB-UniRule"/>
</dbReference>
<name>A0A4Y9KRY4_9BRAD</name>
<accession>A0A4Y9KRY4</accession>
<feature type="transmembrane region" description="Helical" evidence="7">
    <location>
        <begin position="129"/>
        <end position="148"/>
    </location>
</feature>
<feature type="transmembrane region" description="Helical" evidence="7">
    <location>
        <begin position="82"/>
        <end position="99"/>
    </location>
</feature>
<dbReference type="OrthoDB" id="9807748at2"/>
<feature type="transmembrane region" description="Helical" evidence="7">
    <location>
        <begin position="185"/>
        <end position="207"/>
    </location>
</feature>
<evidence type="ECO:0000313" key="9">
    <source>
        <dbReference type="EMBL" id="TFV68039.1"/>
    </source>
</evidence>
<dbReference type="InterPro" id="IPR006304">
    <property type="entry name" value="T3SS_SpaR/YscT"/>
</dbReference>
<evidence type="ECO:0000256" key="3">
    <source>
        <dbReference type="ARBA" id="ARBA00022475"/>
    </source>
</evidence>
<dbReference type="Pfam" id="PF01311">
    <property type="entry name" value="Bac_export_1"/>
    <property type="match status" value="1"/>
</dbReference>
<evidence type="ECO:0000256" key="4">
    <source>
        <dbReference type="ARBA" id="ARBA00022692"/>
    </source>
</evidence>
<keyword evidence="5 7" id="KW-1133">Transmembrane helix</keyword>
<dbReference type="EMBL" id="SPQS01000048">
    <property type="protein sequence ID" value="TFV68039.1"/>
    <property type="molecule type" value="Genomic_DNA"/>
</dbReference>
<feature type="transmembrane region" description="Helical" evidence="7">
    <location>
        <begin position="219"/>
        <end position="244"/>
    </location>
</feature>
<evidence type="ECO:0000256" key="1">
    <source>
        <dbReference type="ARBA" id="ARBA00004651"/>
    </source>
</evidence>
<reference evidence="9 10" key="2">
    <citation type="submission" date="2019-03" db="EMBL/GenBank/DDBJ databases">
        <title>Bradyrhizobium strains diversity.</title>
        <authorList>
            <person name="Urquiaga M.C.O."/>
            <person name="Hungria M."/>
            <person name="Delamuta J.R.M."/>
            <person name="Klepa M.S."/>
        </authorList>
    </citation>
    <scope>NUCLEOTIDE SEQUENCE [LARGE SCALE GENOMIC DNA]</scope>
    <source>
        <strain evidence="9 10">CNPSo 3426</strain>
    </source>
</reference>
<dbReference type="AlphaFoldDB" id="A0A4Y9KRY4"/>
<dbReference type="InterPro" id="IPR002010">
    <property type="entry name" value="T3SS_IM_R"/>
</dbReference>
<feature type="transmembrane region" description="Helical" evidence="7">
    <location>
        <begin position="160"/>
        <end position="179"/>
    </location>
</feature>
<sequence length="262" mass="28198">MSPIDPAHLHTFLVVLALAMSRVTGMVLVMPFLGRGMVTARARNGLIMALALPVMGFAWATRPADLDIARLMPILGLGLKELLLGCLLGMPIAATMWGVETAGTFIDHQRGATMTSLLSPASLNLDSPLGTFLAQLYATWLFVSGGFSKLLASLYRSHDIWPLWSFHPAFGPIFVTSVLDLADLVMLLTLLLAGPAIVAMFLSELGLTLVSRFAPQLEVFFLAMSVKSAVALLLLILSLTIILANADKHMPSPVAIVHRITR</sequence>
<dbReference type="Proteomes" id="UP000297700">
    <property type="component" value="Unassembled WGS sequence"/>
</dbReference>
<protein>
    <submittedName>
        <fullName evidence="8">EscT/YscT/HrcT family type III secretion system export apparatus protein</fullName>
    </submittedName>
</protein>
<comment type="caution">
    <text evidence="8">The sequence shown here is derived from an EMBL/GenBank/DDBJ whole genome shotgun (WGS) entry which is preliminary data.</text>
</comment>
<evidence type="ECO:0000313" key="8">
    <source>
        <dbReference type="EMBL" id="TFV29476.1"/>
    </source>
</evidence>
<evidence type="ECO:0000313" key="10">
    <source>
        <dbReference type="Proteomes" id="UP000297700"/>
    </source>
</evidence>
<keyword evidence="3 7" id="KW-1003">Cell membrane</keyword>
<comment type="subcellular location">
    <subcellularLocation>
        <location evidence="1 7">Cell membrane</location>
        <topology evidence="1 7">Multi-pass membrane protein</topology>
    </subcellularLocation>
</comment>
<dbReference type="EMBL" id="SPQU01000049">
    <property type="protein sequence ID" value="TFV29476.1"/>
    <property type="molecule type" value="Genomic_DNA"/>
</dbReference>
<dbReference type="GO" id="GO:0005886">
    <property type="term" value="C:plasma membrane"/>
    <property type="evidence" value="ECO:0007669"/>
    <property type="project" value="UniProtKB-SubCell"/>
</dbReference>
<keyword evidence="4 7" id="KW-0812">Transmembrane</keyword>
<proteinExistence type="inferred from homology"/>
<evidence type="ECO:0000256" key="5">
    <source>
        <dbReference type="ARBA" id="ARBA00022989"/>
    </source>
</evidence>
<gene>
    <name evidence="9" type="ORF">E4K64_37535</name>
    <name evidence="8" type="ORF">E4K66_37515</name>
</gene>
<evidence type="ECO:0000313" key="11">
    <source>
        <dbReference type="Proteomes" id="UP000298225"/>
    </source>
</evidence>
<keyword evidence="6 7" id="KW-0472">Membrane</keyword>
<accession>A0A4Y9NJK8</accession>
<dbReference type="PANTHER" id="PTHR30065:SF1">
    <property type="entry name" value="SURFACE PRESENTATION OF ANTIGENS PROTEIN SPAR"/>
    <property type="match status" value="1"/>
</dbReference>
<organism evidence="8 11">
    <name type="scientific">Bradyrhizobium frederickii</name>
    <dbReference type="NCBI Taxonomy" id="2560054"/>
    <lineage>
        <taxon>Bacteria</taxon>
        <taxon>Pseudomonadati</taxon>
        <taxon>Pseudomonadota</taxon>
        <taxon>Alphaproteobacteria</taxon>
        <taxon>Hyphomicrobiales</taxon>
        <taxon>Nitrobacteraceae</taxon>
        <taxon>Bradyrhizobium</taxon>
    </lineage>
</organism>
<reference evidence="8 11" key="1">
    <citation type="submission" date="2019-03" db="EMBL/GenBank/DDBJ databases">
        <title>Bradyrhizobium strains diversity isolated from Chamaecrista fasciculata.</title>
        <authorList>
            <person name="Urquiaga M.C.O."/>
            <person name="Hungria M."/>
            <person name="Delamuta J.R.M."/>
        </authorList>
    </citation>
    <scope>NUCLEOTIDE SEQUENCE [LARGE SCALE GENOMIC DNA]</scope>
    <source>
        <strain evidence="8 11">CNPSo 3424</strain>
    </source>
</reference>
<comment type="similarity">
    <text evidence="2 7">Belongs to the FliR/MopE/SpaR family.</text>
</comment>
<feature type="transmembrane region" description="Helical" evidence="7">
    <location>
        <begin position="45"/>
        <end position="61"/>
    </location>
</feature>
<keyword evidence="11" id="KW-1185">Reference proteome</keyword>
<dbReference type="NCBIfam" id="TIGR01401">
    <property type="entry name" value="fliR_like_III"/>
    <property type="match status" value="1"/>
</dbReference>